<reference evidence="2 3" key="1">
    <citation type="journal article" date="2017" name="Genome Announc.">
        <title>Genome sequence of the saprophytic ascomycete Epicoccum nigrum ICMP 19927 strain isolated from New Zealand.</title>
        <authorList>
            <person name="Fokin M."/>
            <person name="Fleetwood D."/>
            <person name="Weir B.S."/>
            <person name="Villas-Boas S.G."/>
        </authorList>
    </citation>
    <scope>NUCLEOTIDE SEQUENCE [LARGE SCALE GENOMIC DNA]</scope>
    <source>
        <strain evidence="2 3">ICMP 19927</strain>
    </source>
</reference>
<dbReference type="AlphaFoldDB" id="A0A1Y2MAX1"/>
<protein>
    <submittedName>
        <fullName evidence="2">Uncharacterized protein</fullName>
    </submittedName>
</protein>
<dbReference type="Proteomes" id="UP000193240">
    <property type="component" value="Unassembled WGS sequence"/>
</dbReference>
<feature type="region of interest" description="Disordered" evidence="1">
    <location>
        <begin position="1"/>
        <end position="72"/>
    </location>
</feature>
<gene>
    <name evidence="2" type="ORF">B5807_02961</name>
</gene>
<evidence type="ECO:0000313" key="3">
    <source>
        <dbReference type="Proteomes" id="UP000193240"/>
    </source>
</evidence>
<evidence type="ECO:0000256" key="1">
    <source>
        <dbReference type="SAM" id="MobiDB-lite"/>
    </source>
</evidence>
<dbReference type="OMA" id="WEINIKR"/>
<sequence length="128" mass="14250">MAQQGGIYRPGNATPFNSESSAFDINIPEAKSQQVAVEKKLVPDAAASQPRDPSTQSNSSMQSLSQECVKTDGQEWAVVDGPEDETDTHSGEMSSSFKFQLGWGTWRFTLFSWEINIKREHSHNNNDR</sequence>
<feature type="compositionally biased region" description="Polar residues" evidence="1">
    <location>
        <begin position="14"/>
        <end position="23"/>
    </location>
</feature>
<evidence type="ECO:0000313" key="2">
    <source>
        <dbReference type="EMBL" id="OSS53243.1"/>
    </source>
</evidence>
<keyword evidence="3" id="KW-1185">Reference proteome</keyword>
<accession>A0A1Y2MAX1</accession>
<feature type="compositionally biased region" description="Low complexity" evidence="1">
    <location>
        <begin position="54"/>
        <end position="66"/>
    </location>
</feature>
<organism evidence="2 3">
    <name type="scientific">Epicoccum nigrum</name>
    <name type="common">Soil fungus</name>
    <name type="synonym">Epicoccum purpurascens</name>
    <dbReference type="NCBI Taxonomy" id="105696"/>
    <lineage>
        <taxon>Eukaryota</taxon>
        <taxon>Fungi</taxon>
        <taxon>Dikarya</taxon>
        <taxon>Ascomycota</taxon>
        <taxon>Pezizomycotina</taxon>
        <taxon>Dothideomycetes</taxon>
        <taxon>Pleosporomycetidae</taxon>
        <taxon>Pleosporales</taxon>
        <taxon>Pleosporineae</taxon>
        <taxon>Didymellaceae</taxon>
        <taxon>Epicoccum</taxon>
    </lineage>
</organism>
<name>A0A1Y2MAX1_EPING</name>
<dbReference type="EMBL" id="KZ107839">
    <property type="protein sequence ID" value="OSS53243.1"/>
    <property type="molecule type" value="Genomic_DNA"/>
</dbReference>
<proteinExistence type="predicted"/>
<dbReference type="InParanoid" id="A0A1Y2MAX1"/>